<dbReference type="NCBIfam" id="NF004675">
    <property type="entry name" value="PRK06019.1-1"/>
    <property type="match status" value="1"/>
</dbReference>
<feature type="binding site" evidence="5">
    <location>
        <begin position="190"/>
        <end position="193"/>
    </location>
    <ligand>
        <name>ATP</name>
        <dbReference type="ChEBI" id="CHEBI:30616"/>
    </ligand>
</feature>
<dbReference type="InterPro" id="IPR011054">
    <property type="entry name" value="Rudment_hybrid_motif"/>
</dbReference>
<comment type="function">
    <text evidence="5">Catalyzes the ATP-dependent conversion of 5-aminoimidazole ribonucleotide (AIR) and HCO(3)(-) to N5-carboxyaminoimidazole ribonucleotide (N5-CAIR).</text>
</comment>
<comment type="caution">
    <text evidence="8">The sequence shown here is derived from an EMBL/GenBank/DDBJ whole genome shotgun (WGS) entry which is preliminary data.</text>
</comment>
<dbReference type="AlphaFoldDB" id="A0A502FR98"/>
<feature type="binding site" evidence="5">
    <location>
        <begin position="275"/>
        <end position="276"/>
    </location>
    <ligand>
        <name>ATP</name>
        <dbReference type="ChEBI" id="CHEBI:30616"/>
    </ligand>
</feature>
<evidence type="ECO:0000256" key="3">
    <source>
        <dbReference type="ARBA" id="ARBA00022755"/>
    </source>
</evidence>
<proteinExistence type="inferred from homology"/>
<feature type="binding site" evidence="5">
    <location>
        <position position="155"/>
    </location>
    <ligand>
        <name>ATP</name>
        <dbReference type="ChEBI" id="CHEBI:30616"/>
    </ligand>
</feature>
<dbReference type="HAMAP" id="MF_01928">
    <property type="entry name" value="PurK"/>
    <property type="match status" value="1"/>
</dbReference>
<dbReference type="GO" id="GO:0034028">
    <property type="term" value="F:5-(carboxyamino)imidazole ribonucleotide synthase activity"/>
    <property type="evidence" value="ECO:0007669"/>
    <property type="project" value="UniProtKB-UniRule"/>
</dbReference>
<evidence type="ECO:0000313" key="9">
    <source>
        <dbReference type="Proteomes" id="UP000317078"/>
    </source>
</evidence>
<dbReference type="Pfam" id="PF17769">
    <property type="entry name" value="PurK_C"/>
    <property type="match status" value="1"/>
</dbReference>
<dbReference type="EMBL" id="RCZP01000025">
    <property type="protein sequence ID" value="TPG51543.1"/>
    <property type="molecule type" value="Genomic_DNA"/>
</dbReference>
<sequence>MTGHPTEPLPGPLPPGATIGILGGGQLGRMTALAAARLGYRAHVFSPTSGEPGTLVAAASTIAPYEDRAALDRFAEAVDVVTFEFENVPAATLDHLAARRPCRPGIRALSTCQDRLVEKAFLERAGVPVAPWAAIHASADLPAALAKVGLPAVLKTTRLGYDGRGQAIVRTAEEAEAALARLSPHPLIAEAFVPFAAEISAIAARGADGATATYDAVENRHAHHILDLSFAPARLPPAAAEAARRHAAAVATALDLVGVLAVEFFLLPDGGLLGNEIAPRPHNSGHWTIDACQASQFDQHARAVAGLPLAPTERHADAVMRNLVGPEGMARWPALAGEPGVALHLYGKAEARNGRKMGHATRLLPRGSLLSTPESTLLSHL</sequence>
<dbReference type="InterPro" id="IPR005875">
    <property type="entry name" value="PurK"/>
</dbReference>
<dbReference type="PROSITE" id="PS50975">
    <property type="entry name" value="ATP_GRASP"/>
    <property type="match status" value="1"/>
</dbReference>
<dbReference type="GO" id="GO:0046872">
    <property type="term" value="F:metal ion binding"/>
    <property type="evidence" value="ECO:0007669"/>
    <property type="project" value="InterPro"/>
</dbReference>
<dbReference type="Proteomes" id="UP000317078">
    <property type="component" value="Unassembled WGS sequence"/>
</dbReference>
<evidence type="ECO:0000256" key="5">
    <source>
        <dbReference type="HAMAP-Rule" id="MF_01928"/>
    </source>
</evidence>
<protein>
    <recommendedName>
        <fullName evidence="5 6">N5-carboxyaminoimidazole ribonucleotide synthase</fullName>
        <shortName evidence="5 6">N5-CAIR synthase</shortName>
        <ecNumber evidence="5 6">6.3.4.18</ecNumber>
    </recommendedName>
    <alternativeName>
        <fullName evidence="5 6">5-(carboxyamino)imidazole ribonucleotide synthetase</fullName>
    </alternativeName>
</protein>
<evidence type="ECO:0000256" key="4">
    <source>
        <dbReference type="ARBA" id="ARBA00022840"/>
    </source>
</evidence>
<organism evidence="8 9">
    <name type="scientific">Muricoccus nepalensis</name>
    <dbReference type="NCBI Taxonomy" id="1854500"/>
    <lineage>
        <taxon>Bacteria</taxon>
        <taxon>Pseudomonadati</taxon>
        <taxon>Pseudomonadota</taxon>
        <taxon>Alphaproteobacteria</taxon>
        <taxon>Acetobacterales</taxon>
        <taxon>Roseomonadaceae</taxon>
        <taxon>Muricoccus</taxon>
    </lineage>
</organism>
<dbReference type="Gene3D" id="3.30.1490.20">
    <property type="entry name" value="ATP-grasp fold, A domain"/>
    <property type="match status" value="1"/>
</dbReference>
<dbReference type="InterPro" id="IPR003135">
    <property type="entry name" value="ATP-grasp_carboxylate-amine"/>
</dbReference>
<dbReference type="InterPro" id="IPR040686">
    <property type="entry name" value="PurK_C"/>
</dbReference>
<feature type="binding site" evidence="5">
    <location>
        <position position="198"/>
    </location>
    <ligand>
        <name>ATP</name>
        <dbReference type="ChEBI" id="CHEBI:30616"/>
    </ligand>
</feature>
<keyword evidence="9" id="KW-1185">Reference proteome</keyword>
<dbReference type="GO" id="GO:0005829">
    <property type="term" value="C:cytosol"/>
    <property type="evidence" value="ECO:0007669"/>
    <property type="project" value="TreeGrafter"/>
</dbReference>
<name>A0A502FR98_9PROT</name>
<evidence type="ECO:0000256" key="6">
    <source>
        <dbReference type="RuleBase" id="RU361200"/>
    </source>
</evidence>
<comment type="pathway">
    <text evidence="5 6">Purine metabolism; IMP biosynthesis via de novo pathway; 5-amino-1-(5-phospho-D-ribosyl)imidazole-4-carboxylate from 5-amino-1-(5-phospho-D-ribosyl)imidazole (N5-CAIR route): step 1/2.</text>
</comment>
<dbReference type="UniPathway" id="UPA00074">
    <property type="reaction ID" value="UER00942"/>
</dbReference>
<dbReference type="GO" id="GO:0005524">
    <property type="term" value="F:ATP binding"/>
    <property type="evidence" value="ECO:0007669"/>
    <property type="project" value="UniProtKB-UniRule"/>
</dbReference>
<feature type="domain" description="ATP-grasp" evidence="7">
    <location>
        <begin position="119"/>
        <end position="305"/>
    </location>
</feature>
<dbReference type="Pfam" id="PF22660">
    <property type="entry name" value="RS_preATP-grasp-like"/>
    <property type="match status" value="1"/>
</dbReference>
<dbReference type="SUPFAM" id="SSF51246">
    <property type="entry name" value="Rudiment single hybrid motif"/>
    <property type="match status" value="1"/>
</dbReference>
<accession>A0A502FR98</accession>
<dbReference type="Gene3D" id="3.40.50.20">
    <property type="match status" value="1"/>
</dbReference>
<keyword evidence="2 5" id="KW-0547">Nucleotide-binding</keyword>
<dbReference type="NCBIfam" id="NF004679">
    <property type="entry name" value="PRK06019.1-5"/>
    <property type="match status" value="1"/>
</dbReference>
<dbReference type="FunFam" id="3.40.50.20:FF:000016">
    <property type="entry name" value="N5-carboxyaminoimidazole ribonucleotide synthase"/>
    <property type="match status" value="1"/>
</dbReference>
<keyword evidence="1 5" id="KW-0436">Ligase</keyword>
<dbReference type="SUPFAM" id="SSF56059">
    <property type="entry name" value="Glutathione synthetase ATP-binding domain-like"/>
    <property type="match status" value="1"/>
</dbReference>
<dbReference type="InterPro" id="IPR016185">
    <property type="entry name" value="PreATP-grasp_dom_sf"/>
</dbReference>
<evidence type="ECO:0000256" key="1">
    <source>
        <dbReference type="ARBA" id="ARBA00022598"/>
    </source>
</evidence>
<comment type="catalytic activity">
    <reaction evidence="5 6">
        <text>5-amino-1-(5-phospho-beta-D-ribosyl)imidazole + hydrogencarbonate + ATP = 5-carboxyamino-1-(5-phospho-D-ribosyl)imidazole + ADP + phosphate + 2 H(+)</text>
        <dbReference type="Rhea" id="RHEA:19317"/>
        <dbReference type="ChEBI" id="CHEBI:15378"/>
        <dbReference type="ChEBI" id="CHEBI:17544"/>
        <dbReference type="ChEBI" id="CHEBI:30616"/>
        <dbReference type="ChEBI" id="CHEBI:43474"/>
        <dbReference type="ChEBI" id="CHEBI:58730"/>
        <dbReference type="ChEBI" id="CHEBI:137981"/>
        <dbReference type="ChEBI" id="CHEBI:456216"/>
        <dbReference type="EC" id="6.3.4.18"/>
    </reaction>
</comment>
<comment type="subunit">
    <text evidence="5 6">Homodimer.</text>
</comment>
<dbReference type="FunFam" id="3.30.1490.20:FF:000015">
    <property type="entry name" value="N5-carboxyaminoimidazole ribonucleotide synthase"/>
    <property type="match status" value="1"/>
</dbReference>
<dbReference type="Gene3D" id="3.30.470.20">
    <property type="entry name" value="ATP-grasp fold, B domain"/>
    <property type="match status" value="1"/>
</dbReference>
<comment type="function">
    <text evidence="6">Catalyzes the ATP-dependent conversion of 5-aminoimidazole ribonucleotide (AIR) and HCO(3)- to N5-carboxyaminoimidazole ribonucleotide (N5-CAIR).</text>
</comment>
<feature type="binding site" evidence="5">
    <location>
        <position position="115"/>
    </location>
    <ligand>
        <name>ATP</name>
        <dbReference type="ChEBI" id="CHEBI:30616"/>
    </ligand>
</feature>
<dbReference type="SUPFAM" id="SSF52440">
    <property type="entry name" value="PreATP-grasp domain"/>
    <property type="match status" value="1"/>
</dbReference>
<dbReference type="RefSeq" id="WP_140885520.1">
    <property type="nucleotide sequence ID" value="NZ_RCZP01000025.1"/>
</dbReference>
<keyword evidence="4 5" id="KW-0067">ATP-binding</keyword>
<dbReference type="InterPro" id="IPR054350">
    <property type="entry name" value="PurT/PurK_preATP-grasp"/>
</dbReference>
<dbReference type="PANTHER" id="PTHR11609:SF5">
    <property type="entry name" value="PHOSPHORIBOSYLAMINOIMIDAZOLE CARBOXYLASE"/>
    <property type="match status" value="1"/>
</dbReference>
<feature type="binding site" evidence="5">
    <location>
        <position position="221"/>
    </location>
    <ligand>
        <name>ATP</name>
        <dbReference type="ChEBI" id="CHEBI:30616"/>
    </ligand>
</feature>
<dbReference type="NCBIfam" id="TIGR01161">
    <property type="entry name" value="purK"/>
    <property type="match status" value="1"/>
</dbReference>
<dbReference type="PANTHER" id="PTHR11609">
    <property type="entry name" value="PURINE BIOSYNTHESIS PROTEIN 6/7, PUR6/7"/>
    <property type="match status" value="1"/>
</dbReference>
<keyword evidence="3 5" id="KW-0658">Purine biosynthesis</keyword>
<dbReference type="EC" id="6.3.4.18" evidence="5 6"/>
<feature type="binding site" evidence="5">
    <location>
        <begin position="160"/>
        <end position="166"/>
    </location>
    <ligand>
        <name>ATP</name>
        <dbReference type="ChEBI" id="CHEBI:30616"/>
    </ligand>
</feature>
<comment type="similarity">
    <text evidence="5 6">Belongs to the PurK/PurT family.</text>
</comment>
<dbReference type="Pfam" id="PF02222">
    <property type="entry name" value="ATP-grasp"/>
    <property type="match status" value="1"/>
</dbReference>
<dbReference type="OrthoDB" id="9804625at2"/>
<evidence type="ECO:0000256" key="2">
    <source>
        <dbReference type="ARBA" id="ARBA00022741"/>
    </source>
</evidence>
<evidence type="ECO:0000259" key="7">
    <source>
        <dbReference type="PROSITE" id="PS50975"/>
    </source>
</evidence>
<dbReference type="GO" id="GO:0004638">
    <property type="term" value="F:phosphoribosylaminoimidazole carboxylase activity"/>
    <property type="evidence" value="ECO:0007669"/>
    <property type="project" value="InterPro"/>
</dbReference>
<reference evidence="8 9" key="1">
    <citation type="journal article" date="2019" name="Environ. Microbiol.">
        <title>Species interactions and distinct microbial communities in high Arctic permafrost affected cryosols are associated with the CH4 and CO2 gas fluxes.</title>
        <authorList>
            <person name="Altshuler I."/>
            <person name="Hamel J."/>
            <person name="Turney S."/>
            <person name="Magnuson E."/>
            <person name="Levesque R."/>
            <person name="Greer C."/>
            <person name="Whyte L.G."/>
        </authorList>
    </citation>
    <scope>NUCLEOTIDE SEQUENCE [LARGE SCALE GENOMIC DNA]</scope>
    <source>
        <strain evidence="8 9">S9.3B</strain>
    </source>
</reference>
<dbReference type="GO" id="GO:0006189">
    <property type="term" value="P:'de novo' IMP biosynthetic process"/>
    <property type="evidence" value="ECO:0007669"/>
    <property type="project" value="UniProtKB-UniRule"/>
</dbReference>
<dbReference type="InterPro" id="IPR011761">
    <property type="entry name" value="ATP-grasp"/>
</dbReference>
<dbReference type="InterPro" id="IPR013815">
    <property type="entry name" value="ATP_grasp_subdomain_1"/>
</dbReference>
<gene>
    <name evidence="5 6" type="primary">purK</name>
    <name evidence="8" type="ORF">EAH89_20085</name>
</gene>
<dbReference type="NCBIfam" id="NF004676">
    <property type="entry name" value="PRK06019.1-2"/>
    <property type="match status" value="1"/>
</dbReference>
<evidence type="ECO:0000313" key="8">
    <source>
        <dbReference type="EMBL" id="TPG51543.1"/>
    </source>
</evidence>